<dbReference type="PANTHER" id="PTHR30404:SF0">
    <property type="entry name" value="N-ACETYLMURAMOYL-L-ALANINE AMIDASE AMIC"/>
    <property type="match status" value="1"/>
</dbReference>
<keyword evidence="2" id="KW-0961">Cell wall biogenesis/degradation</keyword>
<dbReference type="PANTHER" id="PTHR30404">
    <property type="entry name" value="N-ACETYLMURAMOYL-L-ALANINE AMIDASE"/>
    <property type="match status" value="1"/>
</dbReference>
<proteinExistence type="predicted"/>
<dbReference type="Gene3D" id="2.30.30.40">
    <property type="entry name" value="SH3 Domains"/>
    <property type="match status" value="1"/>
</dbReference>
<dbReference type="PROSITE" id="PS51781">
    <property type="entry name" value="SH3B"/>
    <property type="match status" value="1"/>
</dbReference>
<dbReference type="EC" id="3.5.1.28" evidence="4"/>
<dbReference type="OrthoDB" id="9772024at2"/>
<dbReference type="Pfam" id="PF08239">
    <property type="entry name" value="SH3_3"/>
    <property type="match status" value="1"/>
</dbReference>
<dbReference type="InterPro" id="IPR003646">
    <property type="entry name" value="SH3-like_bac-type"/>
</dbReference>
<dbReference type="GO" id="GO:0071555">
    <property type="term" value="P:cell wall organization"/>
    <property type="evidence" value="ECO:0007669"/>
    <property type="project" value="UniProtKB-KW"/>
</dbReference>
<dbReference type="AlphaFoldDB" id="R7RSM2"/>
<dbReference type="CDD" id="cd02696">
    <property type="entry name" value="MurNAc-LAA"/>
    <property type="match status" value="1"/>
</dbReference>
<dbReference type="SMART" id="SM00287">
    <property type="entry name" value="SH3b"/>
    <property type="match status" value="1"/>
</dbReference>
<feature type="domain" description="SH3b" evidence="3">
    <location>
        <begin position="188"/>
        <end position="246"/>
    </location>
</feature>
<evidence type="ECO:0000256" key="2">
    <source>
        <dbReference type="ARBA" id="ARBA00023316"/>
    </source>
</evidence>
<dbReference type="GO" id="GO:0030288">
    <property type="term" value="C:outer membrane-bounded periplasmic space"/>
    <property type="evidence" value="ECO:0007669"/>
    <property type="project" value="TreeGrafter"/>
</dbReference>
<evidence type="ECO:0000256" key="1">
    <source>
        <dbReference type="ARBA" id="ARBA00022801"/>
    </source>
</evidence>
<dbReference type="InterPro" id="IPR050695">
    <property type="entry name" value="N-acetylmuramoyl_amidase_3"/>
</dbReference>
<dbReference type="EMBL" id="CAVN010000149">
    <property type="protein sequence ID" value="CDF59197.1"/>
    <property type="molecule type" value="Genomic_DNA"/>
</dbReference>
<gene>
    <name evidence="4" type="ORF">TCEL_02265</name>
</gene>
<evidence type="ECO:0000313" key="5">
    <source>
        <dbReference type="Proteomes" id="UP000014923"/>
    </source>
</evidence>
<dbReference type="InterPro" id="IPR002508">
    <property type="entry name" value="MurNAc-LAA_cat"/>
</dbReference>
<dbReference type="Gene3D" id="3.40.630.40">
    <property type="entry name" value="Zn-dependent exopeptidases"/>
    <property type="match status" value="1"/>
</dbReference>
<dbReference type="Pfam" id="PF01520">
    <property type="entry name" value="Amidase_3"/>
    <property type="match status" value="1"/>
</dbReference>
<dbReference type="eggNOG" id="COG0860">
    <property type="taxonomic scope" value="Bacteria"/>
</dbReference>
<dbReference type="SUPFAM" id="SSF53187">
    <property type="entry name" value="Zn-dependent exopeptidases"/>
    <property type="match status" value="1"/>
</dbReference>
<dbReference type="GO" id="GO:0008745">
    <property type="term" value="F:N-acetylmuramoyl-L-alanine amidase activity"/>
    <property type="evidence" value="ECO:0007669"/>
    <property type="project" value="UniProtKB-EC"/>
</dbReference>
<dbReference type="GO" id="GO:0009253">
    <property type="term" value="P:peptidoglycan catabolic process"/>
    <property type="evidence" value="ECO:0007669"/>
    <property type="project" value="InterPro"/>
</dbReference>
<comment type="caution">
    <text evidence="4">The sequence shown here is derived from an EMBL/GenBank/DDBJ whole genome shotgun (WGS) entry which is preliminary data.</text>
</comment>
<accession>R7RSM2</accession>
<keyword evidence="5" id="KW-1185">Reference proteome</keyword>
<dbReference type="HOGENOM" id="CLU_014322_9_1_9"/>
<dbReference type="SMART" id="SM00646">
    <property type="entry name" value="Ami_3"/>
    <property type="match status" value="1"/>
</dbReference>
<dbReference type="RefSeq" id="WP_018666435.1">
    <property type="nucleotide sequence ID" value="NZ_HF952039.1"/>
</dbReference>
<sequence>MKICIDPGHGGFDSGAVGPTLLMEKDVNLSISLKLAEILKFNGIDVVLTREKDENPARNSRESLKNRVDFANSIGADYFISIHCNSAADKNASGSEVYCYSLRSPAKSIAEQILKELVDKMGFRNRGVKTRNFYVLKHTKMPACLVEVAFISNIKEEAILKNENMQKKIALCIARGIGNALGITIYDIKQGKVIAKSGLNVRKGPTLQSPIVQVLKYGEVVKVYEIIDGWYRVDGGWVFGRYIEFI</sequence>
<evidence type="ECO:0000313" key="4">
    <source>
        <dbReference type="EMBL" id="CDF59197.1"/>
    </source>
</evidence>
<keyword evidence="1 4" id="KW-0378">Hydrolase</keyword>
<evidence type="ECO:0000259" key="3">
    <source>
        <dbReference type="PROSITE" id="PS51781"/>
    </source>
</evidence>
<organism evidence="4 5">
    <name type="scientific">Thermobrachium celere DSM 8682</name>
    <dbReference type="NCBI Taxonomy" id="941824"/>
    <lineage>
        <taxon>Bacteria</taxon>
        <taxon>Bacillati</taxon>
        <taxon>Bacillota</taxon>
        <taxon>Clostridia</taxon>
        <taxon>Eubacteriales</taxon>
        <taxon>Clostridiaceae</taxon>
        <taxon>Thermobrachium</taxon>
    </lineage>
</organism>
<name>R7RSM2_9CLOT</name>
<reference evidence="4" key="1">
    <citation type="submission" date="2013-03" db="EMBL/GenBank/DDBJ databases">
        <title>Draft genome sequence of the hydrogen-ethanol-producing anaerobic alkalithermophilic Caloramator celere.</title>
        <authorList>
            <person name="Ciranna A."/>
            <person name="Larjo A."/>
            <person name="Kivisto A."/>
            <person name="Santala V."/>
            <person name="Roos C."/>
            <person name="Karp M."/>
        </authorList>
    </citation>
    <scope>NUCLEOTIDE SEQUENCE [LARGE SCALE GENOMIC DNA]</scope>
    <source>
        <strain evidence="4">DSM 8682</strain>
    </source>
</reference>
<protein>
    <submittedName>
        <fullName evidence="4">N-acetylmuramoyl-L-alanine amidase</fullName>
        <ecNumber evidence="4">3.5.1.28</ecNumber>
    </submittedName>
</protein>
<dbReference type="Proteomes" id="UP000014923">
    <property type="component" value="Unassembled WGS sequence"/>
</dbReference>